<dbReference type="GO" id="GO:0006633">
    <property type="term" value="P:fatty acid biosynthetic process"/>
    <property type="evidence" value="ECO:0007669"/>
    <property type="project" value="TreeGrafter"/>
</dbReference>
<dbReference type="PANTHER" id="PTHR11712:SF336">
    <property type="entry name" value="3-OXOACYL-[ACYL-CARRIER-PROTEIN] SYNTHASE, MITOCHONDRIAL"/>
    <property type="match status" value="1"/>
</dbReference>
<feature type="domain" description="Beta-ketoacyl synthase-like N-terminal" evidence="3">
    <location>
        <begin position="33"/>
        <end position="164"/>
    </location>
</feature>
<dbReference type="Gene3D" id="3.40.47.10">
    <property type="match status" value="1"/>
</dbReference>
<evidence type="ECO:0000259" key="3">
    <source>
        <dbReference type="Pfam" id="PF00109"/>
    </source>
</evidence>
<feature type="region of interest" description="Disordered" evidence="2">
    <location>
        <begin position="306"/>
        <end position="356"/>
    </location>
</feature>
<evidence type="ECO:0000313" key="4">
    <source>
        <dbReference type="EMBL" id="KUF15148.1"/>
    </source>
</evidence>
<evidence type="ECO:0000256" key="1">
    <source>
        <dbReference type="ARBA" id="ARBA00022679"/>
    </source>
</evidence>
<proteinExistence type="predicted"/>
<dbReference type="Pfam" id="PF00109">
    <property type="entry name" value="ketoacyl-synt"/>
    <property type="match status" value="1"/>
</dbReference>
<dbReference type="PANTHER" id="PTHR11712">
    <property type="entry name" value="POLYKETIDE SYNTHASE-RELATED"/>
    <property type="match status" value="1"/>
</dbReference>
<dbReference type="GO" id="GO:0004315">
    <property type="term" value="F:3-oxoacyl-[acyl-carrier-protein] synthase activity"/>
    <property type="evidence" value="ECO:0007669"/>
    <property type="project" value="TreeGrafter"/>
</dbReference>
<dbReference type="Proteomes" id="UP000054804">
    <property type="component" value="Unassembled WGS sequence"/>
</dbReference>
<dbReference type="InterPro" id="IPR016039">
    <property type="entry name" value="Thiolase-like"/>
</dbReference>
<dbReference type="GO" id="GO:0005829">
    <property type="term" value="C:cytosol"/>
    <property type="evidence" value="ECO:0007669"/>
    <property type="project" value="TreeGrafter"/>
</dbReference>
<organism evidence="4 5">
    <name type="scientific">Streptomyces silvensis</name>
    <dbReference type="NCBI Taxonomy" id="1765722"/>
    <lineage>
        <taxon>Bacteria</taxon>
        <taxon>Bacillati</taxon>
        <taxon>Actinomycetota</taxon>
        <taxon>Actinomycetes</taxon>
        <taxon>Kitasatosporales</taxon>
        <taxon>Streptomycetaceae</taxon>
        <taxon>Streptomyces</taxon>
    </lineage>
</organism>
<comment type="caution">
    <text evidence="4">The sequence shown here is derived from an EMBL/GenBank/DDBJ whole genome shotgun (WGS) entry which is preliminary data.</text>
</comment>
<dbReference type="SUPFAM" id="SSF53901">
    <property type="entry name" value="Thiolase-like"/>
    <property type="match status" value="2"/>
</dbReference>
<dbReference type="AlphaFoldDB" id="A0A0W7WX31"/>
<sequence>MSAAAAVRTAITGVGWAVAGPGFDPAVALAVRGMRHKDRSSRFAVRVAQWTLEDAGLLGAPELDGAAVVVSSNFGNLDAVCDCVTTIATSCSRDISPMRVPHLSSAVSAAWIALNHGIRGPNLTLCNGASGGLDAVAAARNLIAAGRATAALVIGVEPDTEPVARLHRETGGTRWLDGAVGLVLEPVPQAESRGARIRAEIGGYGRAADEPSAVRAAGATAIRRRLDAEPTVRFGRCSGALGVMQCAMAVERMGDEAVLAVAGAGVGAAGDGSGAGARAGAGDDSGAGAWAGAGAWECDGTSVSALVLTPPRGTAPTPPQGRASTPPRETAPIPPQGRASAPPQGTAPTPPRRRDT</sequence>
<keyword evidence="1" id="KW-0808">Transferase</keyword>
<keyword evidence="5" id="KW-1185">Reference proteome</keyword>
<evidence type="ECO:0000256" key="2">
    <source>
        <dbReference type="SAM" id="MobiDB-lite"/>
    </source>
</evidence>
<dbReference type="STRING" id="1765722.AT728_27240"/>
<gene>
    <name evidence="4" type="ORF">AT728_27240</name>
</gene>
<dbReference type="InterPro" id="IPR000794">
    <property type="entry name" value="Beta-ketoacyl_synthase"/>
</dbReference>
<protein>
    <recommendedName>
        <fullName evidence="3">Beta-ketoacyl synthase-like N-terminal domain-containing protein</fullName>
    </recommendedName>
</protein>
<accession>A0A0W7WX31</accession>
<name>A0A0W7WX31_9ACTN</name>
<dbReference type="EMBL" id="LOCL01000048">
    <property type="protein sequence ID" value="KUF15148.1"/>
    <property type="molecule type" value="Genomic_DNA"/>
</dbReference>
<reference evidence="4 5" key="1">
    <citation type="submission" date="2015-12" db="EMBL/GenBank/DDBJ databases">
        <title>Draft genome sequence of Streptomyces silvensis ATCC 53525, a producer of novel hormone antagonists.</title>
        <authorList>
            <person name="Johnston C.W."/>
            <person name="Li Y."/>
            <person name="Magarvey N.A."/>
        </authorList>
    </citation>
    <scope>NUCLEOTIDE SEQUENCE [LARGE SCALE GENOMIC DNA]</scope>
    <source>
        <strain evidence="4 5">ATCC 53525</strain>
    </source>
</reference>
<evidence type="ECO:0000313" key="5">
    <source>
        <dbReference type="Proteomes" id="UP000054804"/>
    </source>
</evidence>
<dbReference type="RefSeq" id="WP_058850710.1">
    <property type="nucleotide sequence ID" value="NZ_LOCL01000048.1"/>
</dbReference>
<dbReference type="OrthoDB" id="3364148at2"/>
<dbReference type="InterPro" id="IPR014030">
    <property type="entry name" value="Ketoacyl_synth_N"/>
</dbReference>